<keyword evidence="1" id="KW-0812">Transmembrane</keyword>
<keyword evidence="1" id="KW-1133">Transmembrane helix</keyword>
<dbReference type="InterPro" id="IPR010266">
    <property type="entry name" value="NnrS"/>
</dbReference>
<keyword evidence="1" id="KW-0472">Membrane</keyword>
<dbReference type="RefSeq" id="WP_164128562.1">
    <property type="nucleotide sequence ID" value="NZ_JAAGOX010000010.1"/>
</dbReference>
<organism evidence="2">
    <name type="scientific">Ruegeria sp. PrR005</name>
    <dbReference type="NCBI Taxonomy" id="2706882"/>
    <lineage>
        <taxon>Bacteria</taxon>
        <taxon>Pseudomonadati</taxon>
        <taxon>Pseudomonadota</taxon>
        <taxon>Alphaproteobacteria</taxon>
        <taxon>Rhodobacterales</taxon>
        <taxon>Roseobacteraceae</taxon>
        <taxon>Ruegeria</taxon>
    </lineage>
</organism>
<feature type="transmembrane region" description="Helical" evidence="1">
    <location>
        <begin position="295"/>
        <end position="319"/>
    </location>
</feature>
<comment type="caution">
    <text evidence="2">The sequence shown here is derived from an EMBL/GenBank/DDBJ whole genome shotgun (WGS) entry which is preliminary data.</text>
</comment>
<feature type="transmembrane region" description="Helical" evidence="1">
    <location>
        <begin position="267"/>
        <end position="289"/>
    </location>
</feature>
<evidence type="ECO:0000256" key="1">
    <source>
        <dbReference type="SAM" id="Phobius"/>
    </source>
</evidence>
<dbReference type="EMBL" id="JAAGOX010000010">
    <property type="protein sequence ID" value="NDW44584.1"/>
    <property type="molecule type" value="Genomic_DNA"/>
</dbReference>
<feature type="transmembrane region" description="Helical" evidence="1">
    <location>
        <begin position="212"/>
        <end position="231"/>
    </location>
</feature>
<dbReference type="AlphaFoldDB" id="A0A6B2NQJ5"/>
<proteinExistence type="predicted"/>
<feature type="transmembrane region" description="Helical" evidence="1">
    <location>
        <begin position="171"/>
        <end position="191"/>
    </location>
</feature>
<feature type="transmembrane region" description="Helical" evidence="1">
    <location>
        <begin position="237"/>
        <end position="255"/>
    </location>
</feature>
<feature type="transmembrane region" description="Helical" evidence="1">
    <location>
        <begin position="12"/>
        <end position="32"/>
    </location>
</feature>
<sequence>MARIWPLYFWDAPYRPLFLAAAVWAFACIAWWPLGVSLGLPEPRFAPVVLWHVHELIFGFFGVAIAGYLLTALPSWVGSPPERGVFLKALALLWVLSRLSMAVADWFPPVILPIMNSLFFGLLAGWILRRTLSVRAYSKALFGGMSLAMGVADVMFMLVAREGDIADSLDIARACLIGLALLVAVVGTRLVPALTESWRQHSGSPPGRTRSSHLRVAAISALALALIATLIGQEGLAHAALVMSAGLLGLVMAGWQSLSTRANPLVAGLHLAFFWLPISLALKGGLWFLAPSYPLAAAIHALTIGAVSGLIMAISGRAACHGSGPQLRANAWLSLAIALIWITTCVRLASPLAAGRETEVETVAAAFWCAAWVSFLIGFQSALTGPIRRPVLSGKKPGLDLSTVQDGR</sequence>
<feature type="transmembrane region" description="Helical" evidence="1">
    <location>
        <begin position="362"/>
        <end position="379"/>
    </location>
</feature>
<protein>
    <submittedName>
        <fullName evidence="2">NnrS family protein</fullName>
    </submittedName>
</protein>
<feature type="transmembrane region" description="Helical" evidence="1">
    <location>
        <begin position="331"/>
        <end position="350"/>
    </location>
</feature>
<evidence type="ECO:0000313" key="2">
    <source>
        <dbReference type="EMBL" id="NDW44584.1"/>
    </source>
</evidence>
<gene>
    <name evidence="2" type="ORF">G0P99_06405</name>
</gene>
<accession>A0A6B2NQJ5</accession>
<dbReference type="PROSITE" id="PS51257">
    <property type="entry name" value="PROKAR_LIPOPROTEIN"/>
    <property type="match status" value="1"/>
</dbReference>
<name>A0A6B2NQJ5_9RHOB</name>
<reference evidence="2" key="1">
    <citation type="submission" date="2020-02" db="EMBL/GenBank/DDBJ databases">
        <title>Delineation of the pyrene-degrading pathway in Roseobacter clade bacteria by genomic analysis.</title>
        <authorList>
            <person name="Zhou H."/>
            <person name="Wang H."/>
        </authorList>
    </citation>
    <scope>NUCLEOTIDE SEQUENCE</scope>
    <source>
        <strain evidence="2">PrR005</strain>
    </source>
</reference>
<feature type="transmembrane region" description="Helical" evidence="1">
    <location>
        <begin position="140"/>
        <end position="159"/>
    </location>
</feature>
<feature type="transmembrane region" description="Helical" evidence="1">
    <location>
        <begin position="110"/>
        <end position="128"/>
    </location>
</feature>
<feature type="transmembrane region" description="Helical" evidence="1">
    <location>
        <begin position="52"/>
        <end position="73"/>
    </location>
</feature>
<feature type="transmembrane region" description="Helical" evidence="1">
    <location>
        <begin position="85"/>
        <end position="104"/>
    </location>
</feature>
<dbReference type="Pfam" id="PF05940">
    <property type="entry name" value="NnrS"/>
    <property type="match status" value="1"/>
</dbReference>